<dbReference type="EMBL" id="JANBVO010000028">
    <property type="protein sequence ID" value="KAJ9138844.1"/>
    <property type="molecule type" value="Genomic_DNA"/>
</dbReference>
<evidence type="ECO:0000256" key="7">
    <source>
        <dbReference type="ARBA" id="ARBA00022801"/>
    </source>
</evidence>
<keyword evidence="8 11" id="KW-0119">Carbohydrate metabolism</keyword>
<comment type="subcellular location">
    <subcellularLocation>
        <location evidence="2">Secreted</location>
    </subcellularLocation>
</comment>
<sequence length="363" mass="40673">MRFPSFVAPLVVLPLVSAQLDYLAKKAGKLYFGTATDTSELSNTTYFKILTDTREFGQLTPSNGQKWEFVEPENGVFNFTEGEVVTDLAARTGQALRCHNLVWHSQLAPYVDASAWDRANLTAMLAEHVYREASHWRGRCYAWDVVNEGLNEDGTYRDDTFYRVLGEDYFLVAFREAARADPGARLYYNDYNIESPGPKAEGAKRIVRLVQDAGLRIDGVGLQSHFIVGSTPTIDEQIAAMEGYVALGVEVAQTELDIRIDLPVNASNLEQQKQDYKHSVGACMQVEKCVGTTVWDFYDPFSWVPGVFEGQGAATLYFDNFTKHPAYYGVVEALTNKTKCKKRGKRASRSTMSKPLFEGDAWN</sequence>
<evidence type="ECO:0000256" key="8">
    <source>
        <dbReference type="ARBA" id="ARBA00023277"/>
    </source>
</evidence>
<dbReference type="GO" id="GO:0005576">
    <property type="term" value="C:extracellular region"/>
    <property type="evidence" value="ECO:0007669"/>
    <property type="project" value="UniProtKB-SubCell"/>
</dbReference>
<evidence type="ECO:0000259" key="13">
    <source>
        <dbReference type="PROSITE" id="PS51760"/>
    </source>
</evidence>
<evidence type="ECO:0000256" key="9">
    <source>
        <dbReference type="ARBA" id="ARBA00023295"/>
    </source>
</evidence>
<dbReference type="Gene3D" id="3.20.20.80">
    <property type="entry name" value="Glycosidases"/>
    <property type="match status" value="1"/>
</dbReference>
<evidence type="ECO:0000256" key="12">
    <source>
        <dbReference type="SAM" id="SignalP"/>
    </source>
</evidence>
<accession>A0AA38VLQ4</accession>
<evidence type="ECO:0000256" key="2">
    <source>
        <dbReference type="ARBA" id="ARBA00004613"/>
    </source>
</evidence>
<dbReference type="SMART" id="SM00633">
    <property type="entry name" value="Glyco_10"/>
    <property type="match status" value="1"/>
</dbReference>
<evidence type="ECO:0000313" key="14">
    <source>
        <dbReference type="EMBL" id="KAJ9138844.1"/>
    </source>
</evidence>
<dbReference type="PROSITE" id="PS51760">
    <property type="entry name" value="GH10_2"/>
    <property type="match status" value="1"/>
</dbReference>
<feature type="domain" description="GH10" evidence="13">
    <location>
        <begin position="17"/>
        <end position="333"/>
    </location>
</feature>
<dbReference type="PRINTS" id="PR00134">
    <property type="entry name" value="GLHYDRLASE10"/>
</dbReference>
<reference evidence="14" key="1">
    <citation type="submission" date="2022-07" db="EMBL/GenBank/DDBJ databases">
        <title>Fungi with potential for degradation of polypropylene.</title>
        <authorList>
            <person name="Gostincar C."/>
        </authorList>
    </citation>
    <scope>NUCLEOTIDE SEQUENCE</scope>
    <source>
        <strain evidence="14">EXF-13308</strain>
    </source>
</reference>
<keyword evidence="10 11" id="KW-0624">Polysaccharide degradation</keyword>
<evidence type="ECO:0000256" key="11">
    <source>
        <dbReference type="RuleBase" id="RU361174"/>
    </source>
</evidence>
<dbReference type="AlphaFoldDB" id="A0AA38VLQ4"/>
<evidence type="ECO:0000256" key="1">
    <source>
        <dbReference type="ARBA" id="ARBA00000681"/>
    </source>
</evidence>
<comment type="pathway">
    <text evidence="3">Glycan degradation; xylan degradation.</text>
</comment>
<evidence type="ECO:0000256" key="3">
    <source>
        <dbReference type="ARBA" id="ARBA00004851"/>
    </source>
</evidence>
<dbReference type="PANTHER" id="PTHR31490">
    <property type="entry name" value="GLYCOSYL HYDROLASE"/>
    <property type="match status" value="1"/>
</dbReference>
<evidence type="ECO:0000256" key="10">
    <source>
        <dbReference type="ARBA" id="ARBA00023326"/>
    </source>
</evidence>
<evidence type="ECO:0000256" key="4">
    <source>
        <dbReference type="ARBA" id="ARBA00007495"/>
    </source>
</evidence>
<keyword evidence="12" id="KW-0732">Signal</keyword>
<dbReference type="SUPFAM" id="SSF51445">
    <property type="entry name" value="(Trans)glycosidases"/>
    <property type="match status" value="1"/>
</dbReference>
<keyword evidence="7 11" id="KW-0378">Hydrolase</keyword>
<keyword evidence="15" id="KW-1185">Reference proteome</keyword>
<dbReference type="GO" id="GO:0031176">
    <property type="term" value="F:endo-1,4-beta-xylanase activity"/>
    <property type="evidence" value="ECO:0007669"/>
    <property type="project" value="UniProtKB-EC"/>
</dbReference>
<feature type="signal peptide" evidence="12">
    <location>
        <begin position="1"/>
        <end position="18"/>
    </location>
</feature>
<protein>
    <recommendedName>
        <fullName evidence="11">Beta-xylanase</fullName>
        <ecNumber evidence="11">3.2.1.8</ecNumber>
    </recommendedName>
</protein>
<proteinExistence type="inferred from homology"/>
<gene>
    <name evidence="14" type="ORF">NKR23_g8231</name>
</gene>
<dbReference type="EC" id="3.2.1.8" evidence="11"/>
<dbReference type="InterPro" id="IPR001000">
    <property type="entry name" value="GH10_dom"/>
</dbReference>
<dbReference type="Proteomes" id="UP001174694">
    <property type="component" value="Unassembled WGS sequence"/>
</dbReference>
<comment type="similarity">
    <text evidence="4 11">Belongs to the glycosyl hydrolase 10 (cellulase F) family.</text>
</comment>
<dbReference type="GO" id="GO:0045493">
    <property type="term" value="P:xylan catabolic process"/>
    <property type="evidence" value="ECO:0007669"/>
    <property type="project" value="UniProtKB-KW"/>
</dbReference>
<comment type="caution">
    <text evidence="14">The sequence shown here is derived from an EMBL/GenBank/DDBJ whole genome shotgun (WGS) entry which is preliminary data.</text>
</comment>
<organism evidence="14 15">
    <name type="scientific">Pleurostoma richardsiae</name>
    <dbReference type="NCBI Taxonomy" id="41990"/>
    <lineage>
        <taxon>Eukaryota</taxon>
        <taxon>Fungi</taxon>
        <taxon>Dikarya</taxon>
        <taxon>Ascomycota</taxon>
        <taxon>Pezizomycotina</taxon>
        <taxon>Sordariomycetes</taxon>
        <taxon>Sordariomycetidae</taxon>
        <taxon>Calosphaeriales</taxon>
        <taxon>Pleurostomataceae</taxon>
        <taxon>Pleurostoma</taxon>
    </lineage>
</organism>
<evidence type="ECO:0000313" key="15">
    <source>
        <dbReference type="Proteomes" id="UP001174694"/>
    </source>
</evidence>
<comment type="catalytic activity">
    <reaction evidence="1 11">
        <text>Endohydrolysis of (1-&gt;4)-beta-D-xylosidic linkages in xylans.</text>
        <dbReference type="EC" id="3.2.1.8"/>
    </reaction>
</comment>
<dbReference type="PANTHER" id="PTHR31490:SF35">
    <property type="entry name" value="ENDO-1,4-BETA-XYLANASE"/>
    <property type="match status" value="1"/>
</dbReference>
<dbReference type="InterPro" id="IPR017853">
    <property type="entry name" value="GH"/>
</dbReference>
<keyword evidence="5" id="KW-0964">Secreted</keyword>
<dbReference type="InterPro" id="IPR044846">
    <property type="entry name" value="GH10"/>
</dbReference>
<name>A0AA38VLQ4_9PEZI</name>
<keyword evidence="9 11" id="KW-0326">Glycosidase</keyword>
<dbReference type="Pfam" id="PF00331">
    <property type="entry name" value="Glyco_hydro_10"/>
    <property type="match status" value="1"/>
</dbReference>
<feature type="chain" id="PRO_5041344318" description="Beta-xylanase" evidence="12">
    <location>
        <begin position="19"/>
        <end position="363"/>
    </location>
</feature>
<keyword evidence="6" id="KW-0858">Xylan degradation</keyword>
<evidence type="ECO:0000256" key="6">
    <source>
        <dbReference type="ARBA" id="ARBA00022651"/>
    </source>
</evidence>
<evidence type="ECO:0000256" key="5">
    <source>
        <dbReference type="ARBA" id="ARBA00022525"/>
    </source>
</evidence>